<evidence type="ECO:0000313" key="1">
    <source>
        <dbReference type="EMBL" id="KAK2719906.1"/>
    </source>
</evidence>
<accession>A0AA88LC14</accession>
<name>A0AA88LC14_ARTSF</name>
<gene>
    <name evidence="1" type="ORF">QYM36_005400</name>
</gene>
<organism evidence="1 2">
    <name type="scientific">Artemia franciscana</name>
    <name type="common">Brine shrimp</name>
    <name type="synonym">Artemia sanfranciscana</name>
    <dbReference type="NCBI Taxonomy" id="6661"/>
    <lineage>
        <taxon>Eukaryota</taxon>
        <taxon>Metazoa</taxon>
        <taxon>Ecdysozoa</taxon>
        <taxon>Arthropoda</taxon>
        <taxon>Crustacea</taxon>
        <taxon>Branchiopoda</taxon>
        <taxon>Anostraca</taxon>
        <taxon>Artemiidae</taxon>
        <taxon>Artemia</taxon>
    </lineage>
</organism>
<comment type="caution">
    <text evidence="1">The sequence shown here is derived from an EMBL/GenBank/DDBJ whole genome shotgun (WGS) entry which is preliminary data.</text>
</comment>
<dbReference type="AlphaFoldDB" id="A0AA88LC14"/>
<evidence type="ECO:0000313" key="2">
    <source>
        <dbReference type="Proteomes" id="UP001187531"/>
    </source>
</evidence>
<reference evidence="1" key="1">
    <citation type="submission" date="2023-07" db="EMBL/GenBank/DDBJ databases">
        <title>Chromosome-level genome assembly of Artemia franciscana.</title>
        <authorList>
            <person name="Jo E."/>
        </authorList>
    </citation>
    <scope>NUCLEOTIDE SEQUENCE</scope>
    <source>
        <tissue evidence="1">Whole body</tissue>
    </source>
</reference>
<proteinExistence type="predicted"/>
<dbReference type="EMBL" id="JAVRJZ010000008">
    <property type="protein sequence ID" value="KAK2719906.1"/>
    <property type="molecule type" value="Genomic_DNA"/>
</dbReference>
<protein>
    <submittedName>
        <fullName evidence="1">Uncharacterized protein</fullName>
    </submittedName>
</protein>
<dbReference type="Proteomes" id="UP001187531">
    <property type="component" value="Unassembled WGS sequence"/>
</dbReference>
<keyword evidence="2" id="KW-1185">Reference proteome</keyword>
<sequence length="95" mass="11012">MRREFYEVFDRVLNEFEEHFSIQLPVLEATRCLNPKSKNFMDSDLHPVSMTYFDQVGIDTMQLKCQALIARAFLSQLPQKPANALDVFESLVGLK</sequence>